<feature type="transmembrane region" description="Helical" evidence="8">
    <location>
        <begin position="108"/>
        <end position="131"/>
    </location>
</feature>
<proteinExistence type="inferred from homology"/>
<dbReference type="InterPro" id="IPR034294">
    <property type="entry name" value="Aquaporin_transptr"/>
</dbReference>
<dbReference type="Pfam" id="PF00230">
    <property type="entry name" value="MIP"/>
    <property type="match status" value="1"/>
</dbReference>
<dbReference type="PROSITE" id="PS00221">
    <property type="entry name" value="MIP"/>
    <property type="match status" value="1"/>
</dbReference>
<dbReference type="GO" id="GO:0016020">
    <property type="term" value="C:membrane"/>
    <property type="evidence" value="ECO:0007669"/>
    <property type="project" value="UniProtKB-SubCell"/>
</dbReference>
<evidence type="ECO:0000256" key="4">
    <source>
        <dbReference type="ARBA" id="ARBA00022989"/>
    </source>
</evidence>
<comment type="caution">
    <text evidence="9">The sequence shown here is derived from an EMBL/GenBank/DDBJ whole genome shotgun (WGS) entry which is preliminary data.</text>
</comment>
<protein>
    <submittedName>
        <fullName evidence="9">AQUAPORIN NIP2-1</fullName>
    </submittedName>
</protein>
<dbReference type="PRINTS" id="PR00783">
    <property type="entry name" value="MINTRINSICP"/>
</dbReference>
<name>A0A9Q0TK36_SALPP</name>
<accession>A0A9Q0TK36</accession>
<sequence length="313" mass="32418">MDNEEVPSAPSTPATPGTPGAPLFGGFKGERGVHGRKSLLRSCKCFGVEEWAMEEGRLPPVSCSLPPPPVSLARKLGAEFTGTLILIFAGTATAIVNQKTQGSETLIGLAASTGLAAMIVILSTGHISGAHLNPSITIAFAALKHFPWKHVPLYIGAQVLASVCAAFALKGIFHPMMGGGVTVPSGGDMVKLLLWSSLLASFSCLLSLLWPPTQELGDNIYGHVQVGELAGIAVGATVMLNILIAGETTGASMNPVRTLGPAIAANNYTAIWVYLTAPILGALCGAGTYSAVKLPEEDGDANEKTSATRSFRR</sequence>
<evidence type="ECO:0000256" key="6">
    <source>
        <dbReference type="RuleBase" id="RU000477"/>
    </source>
</evidence>
<comment type="similarity">
    <text evidence="6">Belongs to the MIP/aquaporin (TC 1.A.8) family.</text>
</comment>
<comment type="subcellular location">
    <subcellularLocation>
        <location evidence="1">Membrane</location>
        <topology evidence="1">Multi-pass membrane protein</topology>
    </subcellularLocation>
</comment>
<keyword evidence="10" id="KW-1185">Reference proteome</keyword>
<dbReference type="AlphaFoldDB" id="A0A9Q0TK36"/>
<dbReference type="OrthoDB" id="3222at2759"/>
<evidence type="ECO:0000256" key="2">
    <source>
        <dbReference type="ARBA" id="ARBA00022448"/>
    </source>
</evidence>
<keyword evidence="3 6" id="KW-0812">Transmembrane</keyword>
<gene>
    <name evidence="9" type="ORF">OIU79_009165</name>
</gene>
<reference evidence="9" key="2">
    <citation type="journal article" date="2023" name="Int. J. Mol. Sci.">
        <title>De Novo Assembly and Annotation of 11 Diverse Shrub Willow (Salix) Genomes Reveals Novel Gene Organization in Sex-Linked Regions.</title>
        <authorList>
            <person name="Hyden B."/>
            <person name="Feng K."/>
            <person name="Yates T.B."/>
            <person name="Jawdy S."/>
            <person name="Cereghino C."/>
            <person name="Smart L.B."/>
            <person name="Muchero W."/>
        </authorList>
    </citation>
    <scope>NUCLEOTIDE SEQUENCE</scope>
    <source>
        <tissue evidence="9">Shoot tip</tissue>
    </source>
</reference>
<keyword evidence="2 6" id="KW-0813">Transport</keyword>
<dbReference type="InterPro" id="IPR022357">
    <property type="entry name" value="MIP_CS"/>
</dbReference>
<feature type="compositionally biased region" description="Low complexity" evidence="7">
    <location>
        <begin position="7"/>
        <end position="22"/>
    </location>
</feature>
<dbReference type="Gene3D" id="1.20.1080.10">
    <property type="entry name" value="Glycerol uptake facilitator protein"/>
    <property type="match status" value="1"/>
</dbReference>
<dbReference type="PANTHER" id="PTHR45724">
    <property type="entry name" value="AQUAPORIN NIP2-1"/>
    <property type="match status" value="1"/>
</dbReference>
<dbReference type="InterPro" id="IPR023271">
    <property type="entry name" value="Aquaporin-like"/>
</dbReference>
<evidence type="ECO:0000256" key="7">
    <source>
        <dbReference type="SAM" id="MobiDB-lite"/>
    </source>
</evidence>
<evidence type="ECO:0000313" key="10">
    <source>
        <dbReference type="Proteomes" id="UP001151532"/>
    </source>
</evidence>
<feature type="transmembrane region" description="Helical" evidence="8">
    <location>
        <begin position="151"/>
        <end position="172"/>
    </location>
</feature>
<feature type="transmembrane region" description="Helical" evidence="8">
    <location>
        <begin position="271"/>
        <end position="292"/>
    </location>
</feature>
<feature type="transmembrane region" description="Helical" evidence="8">
    <location>
        <begin position="230"/>
        <end position="250"/>
    </location>
</feature>
<dbReference type="SUPFAM" id="SSF81338">
    <property type="entry name" value="Aquaporin-like"/>
    <property type="match status" value="1"/>
</dbReference>
<organism evidence="9 10">
    <name type="scientific">Salix purpurea</name>
    <name type="common">Purple osier willow</name>
    <dbReference type="NCBI Taxonomy" id="77065"/>
    <lineage>
        <taxon>Eukaryota</taxon>
        <taxon>Viridiplantae</taxon>
        <taxon>Streptophyta</taxon>
        <taxon>Embryophyta</taxon>
        <taxon>Tracheophyta</taxon>
        <taxon>Spermatophyta</taxon>
        <taxon>Magnoliopsida</taxon>
        <taxon>eudicotyledons</taxon>
        <taxon>Gunneridae</taxon>
        <taxon>Pentapetalae</taxon>
        <taxon>rosids</taxon>
        <taxon>fabids</taxon>
        <taxon>Malpighiales</taxon>
        <taxon>Salicaceae</taxon>
        <taxon>Saliceae</taxon>
        <taxon>Salix</taxon>
    </lineage>
</organism>
<dbReference type="InterPro" id="IPR000425">
    <property type="entry name" value="MIP"/>
</dbReference>
<dbReference type="EMBL" id="JAPFFK010000015">
    <property type="protein sequence ID" value="KAJ6713116.1"/>
    <property type="molecule type" value="Genomic_DNA"/>
</dbReference>
<dbReference type="GO" id="GO:0015267">
    <property type="term" value="F:channel activity"/>
    <property type="evidence" value="ECO:0007669"/>
    <property type="project" value="InterPro"/>
</dbReference>
<dbReference type="Proteomes" id="UP001151532">
    <property type="component" value="Chromosome 1"/>
</dbReference>
<keyword evidence="4 8" id="KW-1133">Transmembrane helix</keyword>
<evidence type="ECO:0000256" key="5">
    <source>
        <dbReference type="ARBA" id="ARBA00023136"/>
    </source>
</evidence>
<evidence type="ECO:0000313" key="9">
    <source>
        <dbReference type="EMBL" id="KAJ6713116.1"/>
    </source>
</evidence>
<dbReference type="PANTHER" id="PTHR45724:SF19">
    <property type="entry name" value="AQUAPORIN NIP6-1"/>
    <property type="match status" value="1"/>
</dbReference>
<keyword evidence="5 8" id="KW-0472">Membrane</keyword>
<feature type="transmembrane region" description="Helical" evidence="8">
    <location>
        <begin position="192"/>
        <end position="210"/>
    </location>
</feature>
<evidence type="ECO:0000256" key="1">
    <source>
        <dbReference type="ARBA" id="ARBA00004141"/>
    </source>
</evidence>
<feature type="region of interest" description="Disordered" evidence="7">
    <location>
        <begin position="1"/>
        <end position="27"/>
    </location>
</feature>
<evidence type="ECO:0000256" key="8">
    <source>
        <dbReference type="SAM" id="Phobius"/>
    </source>
</evidence>
<feature type="transmembrane region" description="Helical" evidence="8">
    <location>
        <begin position="76"/>
        <end position="96"/>
    </location>
</feature>
<reference evidence="9" key="1">
    <citation type="submission" date="2022-11" db="EMBL/GenBank/DDBJ databases">
        <authorList>
            <person name="Hyden B.L."/>
            <person name="Feng K."/>
            <person name="Yates T."/>
            <person name="Jawdy S."/>
            <person name="Smart L.B."/>
            <person name="Muchero W."/>
        </authorList>
    </citation>
    <scope>NUCLEOTIDE SEQUENCE</scope>
    <source>
        <tissue evidence="9">Shoot tip</tissue>
    </source>
</reference>
<evidence type="ECO:0000256" key="3">
    <source>
        <dbReference type="ARBA" id="ARBA00022692"/>
    </source>
</evidence>